<evidence type="ECO:0000313" key="2">
    <source>
        <dbReference type="EMBL" id="AXF86182.1"/>
    </source>
</evidence>
<sequence length="190" mass="21041">MTEPHSLTPTIKFCSQCGSAIEYRIPPDDSRLRAVCTVCATVHYDNPKCVVGTIPFLGDKILLCKRAIEPGYGMWTLPAGFMECGESLAQGAARETFEEACATVDLIEPVYSLVDIPHIGQIHIFFRAQLRDHDFAAGHETLAVALFAHDEIPWQELAFNSVRVALQSFIADATRGEFNTHHHVRTLTVS</sequence>
<dbReference type="GO" id="GO:0016787">
    <property type="term" value="F:hydrolase activity"/>
    <property type="evidence" value="ECO:0007669"/>
    <property type="project" value="UniProtKB-KW"/>
</dbReference>
<protein>
    <submittedName>
        <fullName evidence="2">NADH pyrophosphatase</fullName>
        <ecNumber evidence="2">3.6.1.22</ecNumber>
    </submittedName>
</protein>
<keyword evidence="2" id="KW-0378">Hydrolase</keyword>
<accession>A0A345DCU4</accession>
<dbReference type="KEGG" id="hyf:DTO96_101923"/>
<dbReference type="PANTHER" id="PTHR43222">
    <property type="entry name" value="NUDIX HYDROLASE 23"/>
    <property type="match status" value="1"/>
</dbReference>
<dbReference type="PROSITE" id="PS51462">
    <property type="entry name" value="NUDIX"/>
    <property type="match status" value="1"/>
</dbReference>
<keyword evidence="3" id="KW-1185">Reference proteome</keyword>
<dbReference type="Proteomes" id="UP000252182">
    <property type="component" value="Chromosome"/>
</dbReference>
<dbReference type="PANTHER" id="PTHR43222:SF2">
    <property type="entry name" value="NUDIX HYDROLASE 23, CHLOROPLASTIC"/>
    <property type="match status" value="1"/>
</dbReference>
<dbReference type="SUPFAM" id="SSF55811">
    <property type="entry name" value="Nudix"/>
    <property type="match status" value="1"/>
</dbReference>
<gene>
    <name evidence="2" type="primary">nudC</name>
    <name evidence="2" type="ORF">DTO96_101923</name>
</gene>
<dbReference type="AlphaFoldDB" id="A0A345DCU4"/>
<dbReference type="InterPro" id="IPR015797">
    <property type="entry name" value="NUDIX_hydrolase-like_dom_sf"/>
</dbReference>
<dbReference type="Gene3D" id="3.90.79.10">
    <property type="entry name" value="Nucleoside Triphosphate Pyrophosphohydrolase"/>
    <property type="match status" value="1"/>
</dbReference>
<proteinExistence type="predicted"/>
<dbReference type="CDD" id="cd04511">
    <property type="entry name" value="NUDIX_Hydrolase"/>
    <property type="match status" value="1"/>
</dbReference>
<dbReference type="InterPro" id="IPR000086">
    <property type="entry name" value="NUDIX_hydrolase_dom"/>
</dbReference>
<evidence type="ECO:0000259" key="1">
    <source>
        <dbReference type="PROSITE" id="PS51462"/>
    </source>
</evidence>
<dbReference type="Pfam" id="PF00293">
    <property type="entry name" value="NUDIX"/>
    <property type="match status" value="1"/>
</dbReference>
<dbReference type="EC" id="3.6.1.22" evidence="2"/>
<dbReference type="Pfam" id="PF14803">
    <property type="entry name" value="Zn_ribbon_Nudix"/>
    <property type="match status" value="1"/>
</dbReference>
<dbReference type="OrthoDB" id="5417595at2"/>
<dbReference type="Gene3D" id="2.20.70.10">
    <property type="match status" value="1"/>
</dbReference>
<reference evidence="3" key="1">
    <citation type="submission" date="2018-07" db="EMBL/GenBank/DDBJ databases">
        <authorList>
            <person name="Kim H."/>
        </authorList>
    </citation>
    <scope>NUCLEOTIDE SEQUENCE [LARGE SCALE GENOMIC DNA]</scope>
    <source>
        <strain evidence="3">F02</strain>
    </source>
</reference>
<dbReference type="RefSeq" id="WP_114564014.1">
    <property type="nucleotide sequence ID" value="NZ_CP031124.1"/>
</dbReference>
<name>A0A345DCU4_9BURK</name>
<evidence type="ECO:0000313" key="3">
    <source>
        <dbReference type="Proteomes" id="UP000252182"/>
    </source>
</evidence>
<dbReference type="InterPro" id="IPR029401">
    <property type="entry name" value="Nudix_N"/>
</dbReference>
<feature type="domain" description="Nudix hydrolase" evidence="1">
    <location>
        <begin position="46"/>
        <end position="170"/>
    </location>
</feature>
<organism evidence="2 3">
    <name type="scientific">Ephemeroptericola cinctiostellae</name>
    <dbReference type="NCBI Taxonomy" id="2268024"/>
    <lineage>
        <taxon>Bacteria</taxon>
        <taxon>Pseudomonadati</taxon>
        <taxon>Pseudomonadota</taxon>
        <taxon>Betaproteobacteria</taxon>
        <taxon>Burkholderiales</taxon>
        <taxon>Burkholderiaceae</taxon>
        <taxon>Ephemeroptericola</taxon>
    </lineage>
</organism>
<dbReference type="EMBL" id="CP031124">
    <property type="protein sequence ID" value="AXF86182.1"/>
    <property type="molecule type" value="Genomic_DNA"/>
</dbReference>